<evidence type="ECO:0000259" key="9">
    <source>
        <dbReference type="PROSITE" id="PS51379"/>
    </source>
</evidence>
<evidence type="ECO:0000256" key="3">
    <source>
        <dbReference type="ARBA" id="ARBA00022723"/>
    </source>
</evidence>
<reference evidence="10 11" key="1">
    <citation type="submission" date="2024-09" db="EMBL/GenBank/DDBJ databases">
        <authorList>
            <person name="Sun Q."/>
            <person name="Mori K."/>
        </authorList>
    </citation>
    <scope>NUCLEOTIDE SEQUENCE [LARGE SCALE GENOMIC DNA]</scope>
    <source>
        <strain evidence="10 11">TBRC 2205</strain>
    </source>
</reference>
<keyword evidence="4" id="KW-0677">Repeat</keyword>
<keyword evidence="1" id="KW-0813">Transport</keyword>
<keyword evidence="2" id="KW-0004">4Fe-4S</keyword>
<accession>A0ABV6NS38</accession>
<evidence type="ECO:0000256" key="8">
    <source>
        <dbReference type="SAM" id="MobiDB-lite"/>
    </source>
</evidence>
<keyword evidence="7" id="KW-0411">Iron-sulfur</keyword>
<evidence type="ECO:0000256" key="6">
    <source>
        <dbReference type="ARBA" id="ARBA00023004"/>
    </source>
</evidence>
<keyword evidence="11" id="KW-1185">Reference proteome</keyword>
<evidence type="ECO:0000313" key="11">
    <source>
        <dbReference type="Proteomes" id="UP001589894"/>
    </source>
</evidence>
<keyword evidence="6" id="KW-0408">Iron</keyword>
<organism evidence="10 11">
    <name type="scientific">Plantactinospora siamensis</name>
    <dbReference type="NCBI Taxonomy" id="555372"/>
    <lineage>
        <taxon>Bacteria</taxon>
        <taxon>Bacillati</taxon>
        <taxon>Actinomycetota</taxon>
        <taxon>Actinomycetes</taxon>
        <taxon>Micromonosporales</taxon>
        <taxon>Micromonosporaceae</taxon>
        <taxon>Plantactinospora</taxon>
    </lineage>
</organism>
<dbReference type="InterPro" id="IPR017896">
    <property type="entry name" value="4Fe4S_Fe-S-bd"/>
</dbReference>
<dbReference type="InterPro" id="IPR017900">
    <property type="entry name" value="4Fe4S_Fe_S_CS"/>
</dbReference>
<dbReference type="PANTHER" id="PTHR43687:SF6">
    <property type="entry name" value="L-ASPARTATE SEMIALDEHYDE SULFURTRANSFERASE IRON-SULFUR SUBUNIT"/>
    <property type="match status" value="1"/>
</dbReference>
<keyword evidence="3" id="KW-0479">Metal-binding</keyword>
<feature type="region of interest" description="Disordered" evidence="8">
    <location>
        <begin position="104"/>
        <end position="145"/>
    </location>
</feature>
<evidence type="ECO:0000256" key="1">
    <source>
        <dbReference type="ARBA" id="ARBA00022448"/>
    </source>
</evidence>
<gene>
    <name evidence="10" type="ORF">ACFFHU_05285</name>
</gene>
<proteinExistence type="predicted"/>
<dbReference type="PROSITE" id="PS00198">
    <property type="entry name" value="4FE4S_FER_1"/>
    <property type="match status" value="2"/>
</dbReference>
<evidence type="ECO:0000256" key="2">
    <source>
        <dbReference type="ARBA" id="ARBA00022485"/>
    </source>
</evidence>
<dbReference type="RefSeq" id="WP_377336292.1">
    <property type="nucleotide sequence ID" value="NZ_JBHLUE010000004.1"/>
</dbReference>
<feature type="domain" description="4Fe-4S ferredoxin-type" evidence="9">
    <location>
        <begin position="31"/>
        <end position="61"/>
    </location>
</feature>
<dbReference type="EMBL" id="JBHLUE010000004">
    <property type="protein sequence ID" value="MFC0563581.1"/>
    <property type="molecule type" value="Genomic_DNA"/>
</dbReference>
<sequence>MIELVSPTRCISCDRCIEACPTNVFDRGADGVPVVARQGDCQTCFMCEAYCPTDALFVAPHTTPLADDDPLRDEAHLAAAGLLGSYRAGIGWGHGRIPGARLALGPGLGPAPAGSAPTTSAPATSVPTTSAPATSAPATSRKGDT</sequence>
<evidence type="ECO:0000313" key="10">
    <source>
        <dbReference type="EMBL" id="MFC0563581.1"/>
    </source>
</evidence>
<protein>
    <submittedName>
        <fullName evidence="10">4Fe-4S binding protein</fullName>
    </submittedName>
</protein>
<dbReference type="SUPFAM" id="SSF54862">
    <property type="entry name" value="4Fe-4S ferredoxins"/>
    <property type="match status" value="1"/>
</dbReference>
<comment type="caution">
    <text evidence="10">The sequence shown here is derived from an EMBL/GenBank/DDBJ whole genome shotgun (WGS) entry which is preliminary data.</text>
</comment>
<dbReference type="InterPro" id="IPR050572">
    <property type="entry name" value="Fe-S_Ferredoxin"/>
</dbReference>
<evidence type="ECO:0000256" key="7">
    <source>
        <dbReference type="ARBA" id="ARBA00023014"/>
    </source>
</evidence>
<name>A0ABV6NS38_9ACTN</name>
<dbReference type="Pfam" id="PF13237">
    <property type="entry name" value="Fer4_10"/>
    <property type="match status" value="1"/>
</dbReference>
<keyword evidence="5" id="KW-0249">Electron transport</keyword>
<dbReference type="Proteomes" id="UP001589894">
    <property type="component" value="Unassembled WGS sequence"/>
</dbReference>
<dbReference type="PROSITE" id="PS51379">
    <property type="entry name" value="4FE4S_FER_2"/>
    <property type="match status" value="2"/>
</dbReference>
<dbReference type="Gene3D" id="3.30.70.20">
    <property type="match status" value="1"/>
</dbReference>
<evidence type="ECO:0000256" key="5">
    <source>
        <dbReference type="ARBA" id="ARBA00022982"/>
    </source>
</evidence>
<evidence type="ECO:0000256" key="4">
    <source>
        <dbReference type="ARBA" id="ARBA00022737"/>
    </source>
</evidence>
<feature type="domain" description="4Fe-4S ferredoxin-type" evidence="9">
    <location>
        <begin position="1"/>
        <end position="30"/>
    </location>
</feature>
<dbReference type="PANTHER" id="PTHR43687">
    <property type="entry name" value="ADENYLYLSULFATE REDUCTASE, BETA SUBUNIT"/>
    <property type="match status" value="1"/>
</dbReference>